<dbReference type="Proteomes" id="UP000324800">
    <property type="component" value="Unassembled WGS sequence"/>
</dbReference>
<dbReference type="AlphaFoldDB" id="A0A5J4VFK3"/>
<reference evidence="1 2" key="1">
    <citation type="submission" date="2019-03" db="EMBL/GenBank/DDBJ databases">
        <title>Single cell metagenomics reveals metabolic interactions within the superorganism composed of flagellate Streblomastix strix and complex community of Bacteroidetes bacteria on its surface.</title>
        <authorList>
            <person name="Treitli S.C."/>
            <person name="Kolisko M."/>
            <person name="Husnik F."/>
            <person name="Keeling P."/>
            <person name="Hampl V."/>
        </authorList>
    </citation>
    <scope>NUCLEOTIDE SEQUENCE [LARGE SCALE GENOMIC DNA]</scope>
    <source>
        <strain evidence="1">ST1C</strain>
    </source>
</reference>
<proteinExistence type="predicted"/>
<gene>
    <name evidence="1" type="ORF">EZS28_023238</name>
</gene>
<protein>
    <submittedName>
        <fullName evidence="1">Uncharacterized protein</fullName>
    </submittedName>
</protein>
<sequence length="73" mass="8358">MAHACSNAISNSLHLYILIKYATSHYPGAFYFPVELLQAFSYSGLKIIDASHFTGKQKRPHVIWSYGNIRFKH</sequence>
<accession>A0A5J4VFK3</accession>
<organism evidence="1 2">
    <name type="scientific">Streblomastix strix</name>
    <dbReference type="NCBI Taxonomy" id="222440"/>
    <lineage>
        <taxon>Eukaryota</taxon>
        <taxon>Metamonada</taxon>
        <taxon>Preaxostyla</taxon>
        <taxon>Oxymonadida</taxon>
        <taxon>Streblomastigidae</taxon>
        <taxon>Streblomastix</taxon>
    </lineage>
</organism>
<evidence type="ECO:0000313" key="2">
    <source>
        <dbReference type="Proteomes" id="UP000324800"/>
    </source>
</evidence>
<name>A0A5J4VFK3_9EUKA</name>
<dbReference type="EMBL" id="SNRW01007441">
    <property type="protein sequence ID" value="KAA6381232.1"/>
    <property type="molecule type" value="Genomic_DNA"/>
</dbReference>
<evidence type="ECO:0000313" key="1">
    <source>
        <dbReference type="EMBL" id="KAA6381232.1"/>
    </source>
</evidence>
<comment type="caution">
    <text evidence="1">The sequence shown here is derived from an EMBL/GenBank/DDBJ whole genome shotgun (WGS) entry which is preliminary data.</text>
</comment>